<proteinExistence type="predicted"/>
<feature type="region of interest" description="Disordered" evidence="1">
    <location>
        <begin position="316"/>
        <end position="349"/>
    </location>
</feature>
<reference evidence="3" key="1">
    <citation type="submission" date="2016-11" db="EMBL/GenBank/DDBJ databases">
        <authorList>
            <person name="Varghese N."/>
            <person name="Submissions S."/>
        </authorList>
    </citation>
    <scope>NUCLEOTIDE SEQUENCE [LARGE SCALE GENOMIC DNA]</scope>
    <source>
        <strain evidence="3">DSM 6637</strain>
    </source>
</reference>
<feature type="compositionally biased region" description="Polar residues" evidence="1">
    <location>
        <begin position="1"/>
        <end position="20"/>
    </location>
</feature>
<dbReference type="RefSeq" id="WP_200796394.1">
    <property type="nucleotide sequence ID" value="NZ_FRCK01000001.1"/>
</dbReference>
<name>A0A1M7DN02_9RHOB</name>
<organism evidence="2 3">
    <name type="scientific">Paracoccus solventivorans</name>
    <dbReference type="NCBI Taxonomy" id="53463"/>
    <lineage>
        <taxon>Bacteria</taxon>
        <taxon>Pseudomonadati</taxon>
        <taxon>Pseudomonadota</taxon>
        <taxon>Alphaproteobacteria</taxon>
        <taxon>Rhodobacterales</taxon>
        <taxon>Paracoccaceae</taxon>
        <taxon>Paracoccus</taxon>
    </lineage>
</organism>
<keyword evidence="3" id="KW-1185">Reference proteome</keyword>
<feature type="region of interest" description="Disordered" evidence="1">
    <location>
        <begin position="207"/>
        <end position="256"/>
    </location>
</feature>
<feature type="compositionally biased region" description="Gly residues" evidence="1">
    <location>
        <begin position="316"/>
        <end position="341"/>
    </location>
</feature>
<evidence type="ECO:0000313" key="3">
    <source>
        <dbReference type="Proteomes" id="UP000184444"/>
    </source>
</evidence>
<dbReference type="EMBL" id="FRCK01000001">
    <property type="protein sequence ID" value="SHL80768.1"/>
    <property type="molecule type" value="Genomic_DNA"/>
</dbReference>
<feature type="compositionally biased region" description="Gly residues" evidence="1">
    <location>
        <begin position="207"/>
        <end position="219"/>
    </location>
</feature>
<feature type="compositionally biased region" description="Gly residues" evidence="1">
    <location>
        <begin position="227"/>
        <end position="256"/>
    </location>
</feature>
<gene>
    <name evidence="2" type="ORF">SAMN05444389_101449</name>
</gene>
<dbReference type="STRING" id="53463.SAMN05444389_101449"/>
<protein>
    <submittedName>
        <fullName evidence="2">Uncharacterized protein</fullName>
    </submittedName>
</protein>
<dbReference type="Proteomes" id="UP000184444">
    <property type="component" value="Unassembled WGS sequence"/>
</dbReference>
<feature type="region of interest" description="Disordered" evidence="1">
    <location>
        <begin position="1"/>
        <end position="25"/>
    </location>
</feature>
<evidence type="ECO:0000256" key="1">
    <source>
        <dbReference type="SAM" id="MobiDB-lite"/>
    </source>
</evidence>
<dbReference type="AlphaFoldDB" id="A0A1M7DN02"/>
<sequence>MADRSTFNGASTNVPWQDTAETPEGFGNQYARHITTLYDASALPLSSVGGTGDNVTATVDPSLPPGGLRDGMKFGITWAAANSGPMTLKVGSAAAVPVLSADGAVADPGLAVFGGRALLEYVGGAFRVLSGGAGSGGSARYYWQFTASGTWTKPAGLPDNANVTVEMWGGGGGGGGGGSGGGGGYVRCHFRATDLPSNVPITIGAGGASGNPGGVGGQTTFGSLGRAFGGGGSGPSTSRGGGGGGELASGTSGGASGGDGGAIGGGNGTGNEGGYALTIYGGGGGGGGSGGGGGKAVYGGGGGAAGAGNAAGTSLFGGDGGTSGQPGTAPGGGGGRSGAGARGEVRIWI</sequence>
<evidence type="ECO:0000313" key="2">
    <source>
        <dbReference type="EMBL" id="SHL80768.1"/>
    </source>
</evidence>
<dbReference type="PRINTS" id="PR01228">
    <property type="entry name" value="EGGSHELL"/>
</dbReference>
<accession>A0A1M7DN02</accession>